<reference evidence="2 3" key="1">
    <citation type="submission" date="2013-12" db="EMBL/GenBank/DDBJ databases">
        <title>Draft genome of the parsitic nematode Ancylostoma duodenale.</title>
        <authorList>
            <person name="Mitreva M."/>
        </authorList>
    </citation>
    <scope>NUCLEOTIDE SEQUENCE [LARGE SCALE GENOMIC DNA]</scope>
    <source>
        <strain evidence="2 3">Zhejiang</strain>
    </source>
</reference>
<evidence type="ECO:0000313" key="2">
    <source>
        <dbReference type="EMBL" id="KIH64959.1"/>
    </source>
</evidence>
<dbReference type="GO" id="GO:0003824">
    <property type="term" value="F:catalytic activity"/>
    <property type="evidence" value="ECO:0007669"/>
    <property type="project" value="InterPro"/>
</dbReference>
<dbReference type="SUPFAM" id="SSF141673">
    <property type="entry name" value="MOSC N-terminal domain-like"/>
    <property type="match status" value="2"/>
</dbReference>
<evidence type="ECO:0000259" key="1">
    <source>
        <dbReference type="PROSITE" id="PS51340"/>
    </source>
</evidence>
<name>A0A0C2H0C8_9BILA</name>
<dbReference type="AlphaFoldDB" id="A0A0C2H0C8"/>
<sequence length="352" mass="40003">MVGAGAHHWRLMIDDKKLFIGIVGTSIITYNAVRYVANLVRKSRSQLIPVGTVSALYVYPVKSCKGKKVFSMYCGETGPIAGEIQDRNFIVINGKDGRYVRKILTSHFDEGKPQYFTHELRFYTGRQKPCMVTIECDVCDGVLTMKCGGKTVKVDMEEVRKRNDVRTARLFHDERSDGLDCGDAAAAFLSEILEEPDTRLLMYQKGLYSNRGCVIERNAWNTEIPLRTDKTPFADDAPFMINTQASLEELNTRLKEKVVIERFRPVILVDKCAAWDEDKWLSVHIGDVVLQCLKPCLRFRLAPEGPMRDDCKDNPIFGVDAGLIRPGHIHVGQTVYVRYKSEYLKQTPFYTS</sequence>
<dbReference type="InterPro" id="IPR005302">
    <property type="entry name" value="MoCF_Sase_C"/>
</dbReference>
<dbReference type="OrthoDB" id="17255at2759"/>
<protein>
    <submittedName>
        <fullName evidence="2">MOSC beta barrel domain protein</fullName>
    </submittedName>
</protein>
<dbReference type="SUPFAM" id="SSF50800">
    <property type="entry name" value="PK beta-barrel domain-like"/>
    <property type="match status" value="1"/>
</dbReference>
<dbReference type="Pfam" id="PF03476">
    <property type="entry name" value="MOSC_N"/>
    <property type="match status" value="1"/>
</dbReference>
<organism evidence="2 3">
    <name type="scientific">Ancylostoma duodenale</name>
    <dbReference type="NCBI Taxonomy" id="51022"/>
    <lineage>
        <taxon>Eukaryota</taxon>
        <taxon>Metazoa</taxon>
        <taxon>Ecdysozoa</taxon>
        <taxon>Nematoda</taxon>
        <taxon>Chromadorea</taxon>
        <taxon>Rhabditida</taxon>
        <taxon>Rhabditina</taxon>
        <taxon>Rhabditomorpha</taxon>
        <taxon>Strongyloidea</taxon>
        <taxon>Ancylostomatidae</taxon>
        <taxon>Ancylostomatinae</taxon>
        <taxon>Ancylostoma</taxon>
    </lineage>
</organism>
<dbReference type="GO" id="GO:0030170">
    <property type="term" value="F:pyridoxal phosphate binding"/>
    <property type="evidence" value="ECO:0007669"/>
    <property type="project" value="InterPro"/>
</dbReference>
<dbReference type="GO" id="GO:0030151">
    <property type="term" value="F:molybdenum ion binding"/>
    <property type="evidence" value="ECO:0007669"/>
    <property type="project" value="InterPro"/>
</dbReference>
<dbReference type="EMBL" id="KN727788">
    <property type="protein sequence ID" value="KIH64959.1"/>
    <property type="molecule type" value="Genomic_DNA"/>
</dbReference>
<evidence type="ECO:0000313" key="3">
    <source>
        <dbReference type="Proteomes" id="UP000054047"/>
    </source>
</evidence>
<dbReference type="InterPro" id="IPR052716">
    <property type="entry name" value="MOSC_domain"/>
</dbReference>
<dbReference type="InterPro" id="IPR011037">
    <property type="entry name" value="Pyrv_Knase-like_insert_dom_sf"/>
</dbReference>
<dbReference type="PANTHER" id="PTHR36930">
    <property type="entry name" value="METAL-SULFUR CLUSTER BIOSYNTHESIS PROTEINS YUAD-RELATED"/>
    <property type="match status" value="1"/>
</dbReference>
<feature type="domain" description="MOSC" evidence="1">
    <location>
        <begin position="213"/>
        <end position="338"/>
    </location>
</feature>
<accession>A0A0C2H0C8</accession>
<gene>
    <name evidence="2" type="ORF">ANCDUO_04720</name>
</gene>
<dbReference type="Pfam" id="PF03473">
    <property type="entry name" value="MOSC"/>
    <property type="match status" value="1"/>
</dbReference>
<dbReference type="InterPro" id="IPR005303">
    <property type="entry name" value="MOCOS_middle"/>
</dbReference>
<dbReference type="Proteomes" id="UP000054047">
    <property type="component" value="Unassembled WGS sequence"/>
</dbReference>
<dbReference type="PROSITE" id="PS51340">
    <property type="entry name" value="MOSC"/>
    <property type="match status" value="1"/>
</dbReference>
<proteinExistence type="predicted"/>
<keyword evidence="3" id="KW-1185">Reference proteome</keyword>
<dbReference type="PANTHER" id="PTHR36930:SF1">
    <property type="entry name" value="MOSC DOMAIN-CONTAINING PROTEIN"/>
    <property type="match status" value="1"/>
</dbReference>